<dbReference type="GO" id="GO:0051301">
    <property type="term" value="P:cell division"/>
    <property type="evidence" value="ECO:0007669"/>
    <property type="project" value="UniProtKB-KW"/>
</dbReference>
<keyword evidence="2" id="KW-0472">Membrane</keyword>
<evidence type="ECO:0000313" key="3">
    <source>
        <dbReference type="EMBL" id="SDW83312.1"/>
    </source>
</evidence>
<reference evidence="3 4" key="1">
    <citation type="submission" date="2016-10" db="EMBL/GenBank/DDBJ databases">
        <authorList>
            <person name="Varghese N."/>
            <person name="Submissions S."/>
        </authorList>
    </citation>
    <scope>NUCLEOTIDE SEQUENCE [LARGE SCALE GENOMIC DNA]</scope>
    <source>
        <strain evidence="3 4">DSM 25353</strain>
    </source>
</reference>
<proteinExistence type="predicted"/>
<evidence type="ECO:0000256" key="1">
    <source>
        <dbReference type="SAM" id="MobiDB-lite"/>
    </source>
</evidence>
<keyword evidence="2" id="KW-0812">Transmembrane</keyword>
<feature type="transmembrane region" description="Helical" evidence="2">
    <location>
        <begin position="14"/>
        <end position="31"/>
    </location>
</feature>
<sequence length="332" mass="37330">MENKANWKKRLEQVLWLLAGIGAVVLMGAAMRKKDQKLCTDIRIEIMGTEQQMFIDEKDIAGLLKKNGEVIGEPVAMLNLRYMETLIEKDPWVKNAEMFFDNKQVLDVRIEEREPVARVFTKQGSSFYVDREGLRLPLSEKLSARVPVFTNFPSEKVNLSKPDSALLKNIVSLGRYVLADSFWMAQTAQIDITPEANFELVPVIGNHTVALGNASELDSKFNRLYTFYRQAWLQNGMQTYSHLDVQYHNEVVATRRNYTKPVAKDSLTVTTAPVTHATPAAAPVNVKPVAKKNSTTKSVGAASNKRSNNSLTNERKAKAVMKKQTTTKTHTL</sequence>
<dbReference type="AlphaFoldDB" id="A0A8X8IFS2"/>
<gene>
    <name evidence="3" type="ORF">SAMN05444410_10680</name>
</gene>
<feature type="region of interest" description="Disordered" evidence="1">
    <location>
        <begin position="283"/>
        <end position="332"/>
    </location>
</feature>
<keyword evidence="2" id="KW-1133">Transmembrane helix</keyword>
<keyword evidence="4" id="KW-1185">Reference proteome</keyword>
<dbReference type="EMBL" id="FNNO01000006">
    <property type="protein sequence ID" value="SDW83312.1"/>
    <property type="molecule type" value="Genomic_DNA"/>
</dbReference>
<keyword evidence="3" id="KW-0131">Cell cycle</keyword>
<feature type="compositionally biased region" description="Low complexity" evidence="1">
    <location>
        <begin position="283"/>
        <end position="293"/>
    </location>
</feature>
<evidence type="ECO:0000256" key="2">
    <source>
        <dbReference type="SAM" id="Phobius"/>
    </source>
</evidence>
<keyword evidence="3" id="KW-0132">Cell division</keyword>
<organism evidence="3 4">
    <name type="scientific">Hydrobacter penzbergensis</name>
    <dbReference type="NCBI Taxonomy" id="1235997"/>
    <lineage>
        <taxon>Bacteria</taxon>
        <taxon>Pseudomonadati</taxon>
        <taxon>Bacteroidota</taxon>
        <taxon>Chitinophagia</taxon>
        <taxon>Chitinophagales</taxon>
        <taxon>Chitinophagaceae</taxon>
        <taxon>Hydrobacter</taxon>
    </lineage>
</organism>
<accession>A0A8X8IFS2</accession>
<evidence type="ECO:0000313" key="4">
    <source>
        <dbReference type="Proteomes" id="UP000198711"/>
    </source>
</evidence>
<protein>
    <submittedName>
        <fullName evidence="3">Cell division protein FtsQ</fullName>
    </submittedName>
</protein>
<name>A0A8X8IFS2_9BACT</name>
<feature type="compositionally biased region" description="Polar residues" evidence="1">
    <location>
        <begin position="323"/>
        <end position="332"/>
    </location>
</feature>
<dbReference type="Proteomes" id="UP000198711">
    <property type="component" value="Unassembled WGS sequence"/>
</dbReference>
<comment type="caution">
    <text evidence="3">The sequence shown here is derived from an EMBL/GenBank/DDBJ whole genome shotgun (WGS) entry which is preliminary data.</text>
</comment>